<dbReference type="Pfam" id="PF07729">
    <property type="entry name" value="FCD"/>
    <property type="match status" value="1"/>
</dbReference>
<dbReference type="PANTHER" id="PTHR43537:SF5">
    <property type="entry name" value="UXU OPERON TRANSCRIPTIONAL REGULATOR"/>
    <property type="match status" value="1"/>
</dbReference>
<evidence type="ECO:0000259" key="4">
    <source>
        <dbReference type="PROSITE" id="PS50949"/>
    </source>
</evidence>
<feature type="domain" description="HTH gntR-type" evidence="4">
    <location>
        <begin position="6"/>
        <end position="73"/>
    </location>
</feature>
<dbReference type="RefSeq" id="WP_128784948.1">
    <property type="nucleotide sequence ID" value="NZ_JAKJSG010000059.1"/>
</dbReference>
<dbReference type="PANTHER" id="PTHR43537">
    <property type="entry name" value="TRANSCRIPTIONAL REGULATOR, GNTR FAMILY"/>
    <property type="match status" value="1"/>
</dbReference>
<dbReference type="GO" id="GO:0003677">
    <property type="term" value="F:DNA binding"/>
    <property type="evidence" value="ECO:0007669"/>
    <property type="project" value="UniProtKB-KW"/>
</dbReference>
<evidence type="ECO:0000256" key="3">
    <source>
        <dbReference type="ARBA" id="ARBA00023163"/>
    </source>
</evidence>
<dbReference type="GO" id="GO:0003700">
    <property type="term" value="F:DNA-binding transcription factor activity"/>
    <property type="evidence" value="ECO:0007669"/>
    <property type="project" value="InterPro"/>
</dbReference>
<dbReference type="Gene3D" id="1.10.10.10">
    <property type="entry name" value="Winged helix-like DNA-binding domain superfamily/Winged helix DNA-binding domain"/>
    <property type="match status" value="1"/>
</dbReference>
<keyword evidence="6" id="KW-1185">Reference proteome</keyword>
<reference evidence="5 6" key="1">
    <citation type="submission" date="2018-11" db="EMBL/GenBank/DDBJ databases">
        <title>Photobacterium sp. BEI247 sp. nov., a marine bacterium isolated from Yongle Blue Hole in the South China Sea.</title>
        <authorList>
            <person name="Wang X."/>
        </authorList>
    </citation>
    <scope>NUCLEOTIDE SEQUENCE [LARGE SCALE GENOMIC DNA]</scope>
    <source>
        <strain evidence="6">BEI247</strain>
    </source>
</reference>
<gene>
    <name evidence="5" type="ORF">EDI28_16490</name>
</gene>
<dbReference type="SUPFAM" id="SSF46785">
    <property type="entry name" value="Winged helix' DNA-binding domain"/>
    <property type="match status" value="1"/>
</dbReference>
<dbReference type="Gene3D" id="1.20.120.530">
    <property type="entry name" value="GntR ligand-binding domain-like"/>
    <property type="match status" value="1"/>
</dbReference>
<dbReference type="Pfam" id="PF00392">
    <property type="entry name" value="GntR"/>
    <property type="match status" value="1"/>
</dbReference>
<dbReference type="SMART" id="SM00895">
    <property type="entry name" value="FCD"/>
    <property type="match status" value="1"/>
</dbReference>
<keyword evidence="2" id="KW-0238">DNA-binding</keyword>
<dbReference type="InterPro" id="IPR000524">
    <property type="entry name" value="Tscrpt_reg_HTH_GntR"/>
</dbReference>
<dbReference type="InterPro" id="IPR036388">
    <property type="entry name" value="WH-like_DNA-bd_sf"/>
</dbReference>
<evidence type="ECO:0000256" key="2">
    <source>
        <dbReference type="ARBA" id="ARBA00023125"/>
    </source>
</evidence>
<dbReference type="Proteomes" id="UP000287563">
    <property type="component" value="Unassembled WGS sequence"/>
</dbReference>
<keyword evidence="3" id="KW-0804">Transcription</keyword>
<organism evidence="5 6">
    <name type="scientific">Photobacterium chitinilyticum</name>
    <dbReference type="NCBI Taxonomy" id="2485123"/>
    <lineage>
        <taxon>Bacteria</taxon>
        <taxon>Pseudomonadati</taxon>
        <taxon>Pseudomonadota</taxon>
        <taxon>Gammaproteobacteria</taxon>
        <taxon>Vibrionales</taxon>
        <taxon>Vibrionaceae</taxon>
        <taxon>Photobacterium</taxon>
    </lineage>
</organism>
<dbReference type="PROSITE" id="PS50949">
    <property type="entry name" value="HTH_GNTR"/>
    <property type="match status" value="1"/>
</dbReference>
<dbReference type="InterPro" id="IPR011711">
    <property type="entry name" value="GntR_C"/>
</dbReference>
<sequence>MKIVKQSLEEQAAGYLRELILSGKYGMGEKLVESSLAKDLELSRSTVRMALNTLAHEGLVIQKPYVGWQVINITENDLWELYHLRVALETRSAWLAAEHITEEGKIRLRDLMDYYLQVGRSEGVTCIQISKLELELHTLIIELSGNMRLHQIYRNVANQMLIYFNIDHASYDPEESALSHVPLVDAICAGESVKALKLAEENITVYSVIGHKYREQHLKSYSEQQDES</sequence>
<dbReference type="CDD" id="cd07377">
    <property type="entry name" value="WHTH_GntR"/>
    <property type="match status" value="1"/>
</dbReference>
<keyword evidence="1" id="KW-0805">Transcription regulation</keyword>
<protein>
    <submittedName>
        <fullName evidence="5">GntR family transcriptional regulator</fullName>
    </submittedName>
</protein>
<dbReference type="InterPro" id="IPR008920">
    <property type="entry name" value="TF_FadR/GntR_C"/>
</dbReference>
<evidence type="ECO:0000313" key="6">
    <source>
        <dbReference type="Proteomes" id="UP000287563"/>
    </source>
</evidence>
<dbReference type="OrthoDB" id="9784545at2"/>
<accession>A0A444JNN0</accession>
<dbReference type="EMBL" id="RJLM01000006">
    <property type="protein sequence ID" value="RWX54679.1"/>
    <property type="molecule type" value="Genomic_DNA"/>
</dbReference>
<dbReference type="AlphaFoldDB" id="A0A444JNN0"/>
<name>A0A444JNN0_9GAMM</name>
<evidence type="ECO:0000256" key="1">
    <source>
        <dbReference type="ARBA" id="ARBA00023015"/>
    </source>
</evidence>
<dbReference type="SMART" id="SM00345">
    <property type="entry name" value="HTH_GNTR"/>
    <property type="match status" value="1"/>
</dbReference>
<comment type="caution">
    <text evidence="5">The sequence shown here is derived from an EMBL/GenBank/DDBJ whole genome shotgun (WGS) entry which is preliminary data.</text>
</comment>
<dbReference type="SUPFAM" id="SSF48008">
    <property type="entry name" value="GntR ligand-binding domain-like"/>
    <property type="match status" value="1"/>
</dbReference>
<dbReference type="InterPro" id="IPR036390">
    <property type="entry name" value="WH_DNA-bd_sf"/>
</dbReference>
<evidence type="ECO:0000313" key="5">
    <source>
        <dbReference type="EMBL" id="RWX54679.1"/>
    </source>
</evidence>
<proteinExistence type="predicted"/>